<accession>A0A9P0ZX01</accession>
<dbReference type="AlphaFoldDB" id="A0A9P0ZX01"/>
<gene>
    <name evidence="1" type="ORF">CEURO_LOCUS21824</name>
</gene>
<reference evidence="1" key="1">
    <citation type="submission" date="2022-07" db="EMBL/GenBank/DDBJ databases">
        <authorList>
            <person name="Macas J."/>
            <person name="Novak P."/>
            <person name="Neumann P."/>
        </authorList>
    </citation>
    <scope>NUCLEOTIDE SEQUENCE</scope>
</reference>
<proteinExistence type="predicted"/>
<evidence type="ECO:0000313" key="2">
    <source>
        <dbReference type="Proteomes" id="UP001152484"/>
    </source>
</evidence>
<dbReference type="Proteomes" id="UP001152484">
    <property type="component" value="Unassembled WGS sequence"/>
</dbReference>
<organism evidence="1 2">
    <name type="scientific">Cuscuta europaea</name>
    <name type="common">European dodder</name>
    <dbReference type="NCBI Taxonomy" id="41803"/>
    <lineage>
        <taxon>Eukaryota</taxon>
        <taxon>Viridiplantae</taxon>
        <taxon>Streptophyta</taxon>
        <taxon>Embryophyta</taxon>
        <taxon>Tracheophyta</taxon>
        <taxon>Spermatophyta</taxon>
        <taxon>Magnoliopsida</taxon>
        <taxon>eudicotyledons</taxon>
        <taxon>Gunneridae</taxon>
        <taxon>Pentapetalae</taxon>
        <taxon>asterids</taxon>
        <taxon>lamiids</taxon>
        <taxon>Solanales</taxon>
        <taxon>Convolvulaceae</taxon>
        <taxon>Cuscuteae</taxon>
        <taxon>Cuscuta</taxon>
        <taxon>Cuscuta subgen. Cuscuta</taxon>
    </lineage>
</organism>
<evidence type="ECO:0000313" key="1">
    <source>
        <dbReference type="EMBL" id="CAH9118149.1"/>
    </source>
</evidence>
<comment type="caution">
    <text evidence="1">The sequence shown here is derived from an EMBL/GenBank/DDBJ whole genome shotgun (WGS) entry which is preliminary data.</text>
</comment>
<dbReference type="EMBL" id="CAMAPE010000075">
    <property type="protein sequence ID" value="CAH9118149.1"/>
    <property type="molecule type" value="Genomic_DNA"/>
</dbReference>
<dbReference type="OrthoDB" id="1327234at2759"/>
<protein>
    <submittedName>
        <fullName evidence="1">Uncharacterized protein</fullName>
    </submittedName>
</protein>
<keyword evidence="2" id="KW-1185">Reference proteome</keyword>
<name>A0A9P0ZX01_CUSEU</name>
<sequence length="101" mass="11023">MGIAKANTLMNSIVSKTLAIEHDLGDVFSDLRGELDFLPLNGDYPHSCETNISISGALLQADIEHIEDYSLVLVSTDDDHCLEPSSLVSMEDVQCKNMNPT</sequence>